<dbReference type="GO" id="GO:1990481">
    <property type="term" value="P:mRNA pseudouridine synthesis"/>
    <property type="evidence" value="ECO:0007669"/>
    <property type="project" value="TreeGrafter"/>
</dbReference>
<dbReference type="PANTHER" id="PTHR13767">
    <property type="entry name" value="TRNA-PSEUDOURIDINE SYNTHASE"/>
    <property type="match status" value="1"/>
</dbReference>
<dbReference type="HAMAP" id="MF_01080">
    <property type="entry name" value="TruB_bact"/>
    <property type="match status" value="1"/>
</dbReference>
<dbReference type="GO" id="GO:0160148">
    <property type="term" value="F:tRNA pseudouridine(55) synthase activity"/>
    <property type="evidence" value="ECO:0007669"/>
    <property type="project" value="UniProtKB-EC"/>
</dbReference>
<proteinExistence type="inferred from homology"/>
<dbReference type="RefSeq" id="WP_156558855.1">
    <property type="nucleotide sequence ID" value="NZ_CACRTV010000013.1"/>
</dbReference>
<feature type="domain" description="tRNA pseudouridylate synthase B C-terminal" evidence="7">
    <location>
        <begin position="172"/>
        <end position="212"/>
    </location>
</feature>
<gene>
    <name evidence="5 8" type="primary">truB</name>
    <name evidence="8" type="ORF">CPLFYP93_00425</name>
</gene>
<dbReference type="Gene3D" id="3.30.2350.10">
    <property type="entry name" value="Pseudouridine synthase"/>
    <property type="match status" value="1"/>
</dbReference>
<evidence type="ECO:0000259" key="7">
    <source>
        <dbReference type="Pfam" id="PF16198"/>
    </source>
</evidence>
<sequence length="291" mass="33110">MNGVLNIFKNSGMSSFDVVRIIRKIACEKKVGHTGTLDPEAIGVLPVCLGKATKIIDYIMNDKKSYKVKFKLGVTTATYDLEGEILSETDTSNITVEETLEAINKFKGTYNQVPPMYSALKKNGVRLYELARKGIEIEREGRPITIYDIKDIEINLPYISMEVTCSKGTYIRSLCYDIGEELKVGACMTELRRTETSCFHERDSININDLTSENINNYIISIEDALKSYPRLKVNEGFSKLLINGVRVMDRRLTNEKIDNNILYRVYDENDKFLGLGKRELNGFKIEKLLI</sequence>
<dbReference type="InterPro" id="IPR002501">
    <property type="entry name" value="PsdUridine_synth_N"/>
</dbReference>
<dbReference type="GO" id="GO:0003723">
    <property type="term" value="F:RNA binding"/>
    <property type="evidence" value="ECO:0007669"/>
    <property type="project" value="InterPro"/>
</dbReference>
<evidence type="ECO:0000256" key="2">
    <source>
        <dbReference type="ARBA" id="ARBA00005642"/>
    </source>
</evidence>
<dbReference type="PANTHER" id="PTHR13767:SF2">
    <property type="entry name" value="PSEUDOURIDYLATE SYNTHASE TRUB1"/>
    <property type="match status" value="1"/>
</dbReference>
<dbReference type="AlphaFoldDB" id="A0A6N2Z0K3"/>
<protein>
    <recommendedName>
        <fullName evidence="5">tRNA pseudouridine synthase B</fullName>
        <ecNumber evidence="5">5.4.99.25</ecNumber>
    </recommendedName>
    <alternativeName>
        <fullName evidence="5">tRNA pseudouridine(55) synthase</fullName>
        <shortName evidence="5">Psi55 synthase</shortName>
    </alternativeName>
    <alternativeName>
        <fullName evidence="5">tRNA pseudouridylate synthase</fullName>
    </alternativeName>
    <alternativeName>
        <fullName evidence="5">tRNA-uridine isomerase</fullName>
    </alternativeName>
</protein>
<name>A0A6N2Z0K3_9CLOT</name>
<dbReference type="InterPro" id="IPR020103">
    <property type="entry name" value="PsdUridine_synth_cat_dom_sf"/>
</dbReference>
<feature type="active site" description="Nucleophile" evidence="5">
    <location>
        <position position="38"/>
    </location>
</feature>
<accession>A0A6N2Z0K3</accession>
<comment type="function">
    <text evidence="5">Responsible for synthesis of pseudouridine from uracil-55 in the psi GC loop of transfer RNAs.</text>
</comment>
<dbReference type="Pfam" id="PF16198">
    <property type="entry name" value="TruB_C_2"/>
    <property type="match status" value="1"/>
</dbReference>
<dbReference type="SUPFAM" id="SSF55120">
    <property type="entry name" value="Pseudouridine synthase"/>
    <property type="match status" value="1"/>
</dbReference>
<comment type="catalytic activity">
    <reaction evidence="1 5">
        <text>uridine(55) in tRNA = pseudouridine(55) in tRNA</text>
        <dbReference type="Rhea" id="RHEA:42532"/>
        <dbReference type="Rhea" id="RHEA-COMP:10101"/>
        <dbReference type="Rhea" id="RHEA-COMP:10102"/>
        <dbReference type="ChEBI" id="CHEBI:65314"/>
        <dbReference type="ChEBI" id="CHEBI:65315"/>
        <dbReference type="EC" id="5.4.99.25"/>
    </reaction>
</comment>
<feature type="domain" description="Pseudouridine synthase II N-terminal" evidence="6">
    <location>
        <begin position="23"/>
        <end position="171"/>
    </location>
</feature>
<dbReference type="EMBL" id="CACRTV010000013">
    <property type="protein sequence ID" value="VYT71628.1"/>
    <property type="molecule type" value="Genomic_DNA"/>
</dbReference>
<comment type="similarity">
    <text evidence="2 5">Belongs to the pseudouridine synthase TruB family. Type 1 subfamily.</text>
</comment>
<organism evidence="8">
    <name type="scientific">Clostridium paraputrificum</name>
    <dbReference type="NCBI Taxonomy" id="29363"/>
    <lineage>
        <taxon>Bacteria</taxon>
        <taxon>Bacillati</taxon>
        <taxon>Bacillota</taxon>
        <taxon>Clostridia</taxon>
        <taxon>Eubacteriales</taxon>
        <taxon>Clostridiaceae</taxon>
        <taxon>Clostridium</taxon>
    </lineage>
</organism>
<evidence type="ECO:0000256" key="5">
    <source>
        <dbReference type="HAMAP-Rule" id="MF_01080"/>
    </source>
</evidence>
<evidence type="ECO:0000259" key="6">
    <source>
        <dbReference type="Pfam" id="PF01509"/>
    </source>
</evidence>
<keyword evidence="3 5" id="KW-0819">tRNA processing</keyword>
<keyword evidence="4 5" id="KW-0413">Isomerase</keyword>
<evidence type="ECO:0000313" key="8">
    <source>
        <dbReference type="EMBL" id="VYT71628.1"/>
    </source>
</evidence>
<dbReference type="NCBIfam" id="TIGR00431">
    <property type="entry name" value="TruB"/>
    <property type="match status" value="1"/>
</dbReference>
<dbReference type="InterPro" id="IPR014780">
    <property type="entry name" value="tRNA_psdUridine_synth_TruB"/>
</dbReference>
<reference evidence="8" key="1">
    <citation type="submission" date="2019-11" db="EMBL/GenBank/DDBJ databases">
        <authorList>
            <person name="Feng L."/>
        </authorList>
    </citation>
    <scope>NUCLEOTIDE SEQUENCE</scope>
    <source>
        <strain evidence="8">CParaputrificumLFYP93</strain>
    </source>
</reference>
<evidence type="ECO:0000256" key="1">
    <source>
        <dbReference type="ARBA" id="ARBA00000385"/>
    </source>
</evidence>
<dbReference type="CDD" id="cd02573">
    <property type="entry name" value="PseudoU_synth_EcTruB"/>
    <property type="match status" value="1"/>
</dbReference>
<dbReference type="InterPro" id="IPR032819">
    <property type="entry name" value="TruB_C"/>
</dbReference>
<dbReference type="Pfam" id="PF01509">
    <property type="entry name" value="TruB_N"/>
    <property type="match status" value="1"/>
</dbReference>
<dbReference type="GO" id="GO:0031119">
    <property type="term" value="P:tRNA pseudouridine synthesis"/>
    <property type="evidence" value="ECO:0007669"/>
    <property type="project" value="UniProtKB-UniRule"/>
</dbReference>
<evidence type="ECO:0000256" key="4">
    <source>
        <dbReference type="ARBA" id="ARBA00023235"/>
    </source>
</evidence>
<dbReference type="EC" id="5.4.99.25" evidence="5"/>
<evidence type="ECO:0000256" key="3">
    <source>
        <dbReference type="ARBA" id="ARBA00022694"/>
    </source>
</evidence>